<dbReference type="VEuPathDB" id="FungiDB:Bcin13g02190"/>
<reference evidence="2 3" key="3">
    <citation type="journal article" date="2017" name="Mol. Plant Pathol.">
        <title>A gapless genome sequence of the fungus Botrytis cinerea.</title>
        <authorList>
            <person name="Van Kan J.A."/>
            <person name="Stassen J.H."/>
            <person name="Mosbach A."/>
            <person name="Van Der Lee T.A."/>
            <person name="Faino L."/>
            <person name="Farmer A.D."/>
            <person name="Papasotiriou D.G."/>
            <person name="Zhou S."/>
            <person name="Seidl M.F."/>
            <person name="Cottam E."/>
            <person name="Edel D."/>
            <person name="Hahn M."/>
            <person name="Schwartz D.C."/>
            <person name="Dietrich R.A."/>
            <person name="Widdison S."/>
            <person name="Scalliet G."/>
        </authorList>
    </citation>
    <scope>NUCLEOTIDE SEQUENCE [LARGE SCALE GENOMIC DNA]</scope>
    <source>
        <strain evidence="2 3">B05.10</strain>
    </source>
</reference>
<accession>A0A384K0J6</accession>
<feature type="compositionally biased region" description="Basic and acidic residues" evidence="1">
    <location>
        <begin position="1"/>
        <end position="15"/>
    </location>
</feature>
<dbReference type="GeneID" id="5435883"/>
<feature type="compositionally biased region" description="Acidic residues" evidence="1">
    <location>
        <begin position="123"/>
        <end position="134"/>
    </location>
</feature>
<protein>
    <submittedName>
        <fullName evidence="2">Uncharacterized protein</fullName>
    </submittedName>
</protein>
<name>A0A384K0J6_BOTFB</name>
<feature type="compositionally biased region" description="Low complexity" evidence="1">
    <location>
        <begin position="321"/>
        <end position="330"/>
    </location>
</feature>
<evidence type="ECO:0000256" key="1">
    <source>
        <dbReference type="SAM" id="MobiDB-lite"/>
    </source>
</evidence>
<gene>
    <name evidence="2" type="ORF">BCIN_13g02190</name>
</gene>
<dbReference type="KEGG" id="bfu:BCIN_13g02190"/>
<feature type="region of interest" description="Disordered" evidence="1">
    <location>
        <begin position="560"/>
        <end position="596"/>
    </location>
</feature>
<reference evidence="2 3" key="2">
    <citation type="journal article" date="2012" name="Eukaryot. Cell">
        <title>Genome update of Botrytis cinerea strains B05.10 and T4.</title>
        <authorList>
            <person name="Staats M."/>
            <person name="van Kan J.A."/>
        </authorList>
    </citation>
    <scope>NUCLEOTIDE SEQUENCE [LARGE SCALE GENOMIC DNA]</scope>
    <source>
        <strain evidence="2 3">B05.10</strain>
    </source>
</reference>
<dbReference type="Proteomes" id="UP000001798">
    <property type="component" value="Chromosome 13"/>
</dbReference>
<feature type="region of interest" description="Disordered" evidence="1">
    <location>
        <begin position="311"/>
        <end position="332"/>
    </location>
</feature>
<feature type="compositionally biased region" description="Basic residues" evidence="1">
    <location>
        <begin position="16"/>
        <end position="29"/>
    </location>
</feature>
<dbReference type="OrthoDB" id="4590776at2759"/>
<evidence type="ECO:0000313" key="2">
    <source>
        <dbReference type="EMBL" id="ATZ56379.1"/>
    </source>
</evidence>
<sequence length="878" mass="97650">MPSKQRTFELVDAPKVHRPMTSKQAKKAYQKANRTPRITKAEQKRRDAEELAKHRKAHEKEQAAAKAKAARDKKAAKALEQKEERKKRGIPEPNRHVRPSQSRISLFLNQGTKRIRETSNTGEESEGTMCDDLDGPPAKRVAHEISEDDKDEVEEGGENEYEDEVLSKQIKHRNFEYEDEPQKEQLTDKKNNDKMAILGSPIPLEDSDDEFGDFPPLSENDISLLDTSSMHSTPINTNLGRPRSAGLTRPPFRKPTAPFNNEQELPPMKNFEREKNSPDDPFELEDMLDSQIRSEAADAVCKSDSKQALSIHKEISRDNTKPTTPTSNSSVKDIAGERELLWHAPIHARNISISQSIHTKPPLRLPRGSSTKATHEKQNSPHSRSLAHDPLQNSPSNLNCDAVSVPETNVCLNSRPLDRNPAPTKKSLGAAPAMSNNATGIESEIPVPHSTDSGQQGWQEGLVHSLVPRSQHFKREPAQKSSAQAPTSSYIRPALQERSINMGPPALPQKSKLGTAPVAPVNTRKTTDAYSLPPSTQAFLESHLDDFFPSATQEARELCEESITSHSFTDSSRNSAHKGDQENLGIVKDNVPTTSDDEFGGMLSTQELKMFSQDWEISDSTPQKEKERGNTIDAHKEISAGIEDLQNFLCGQDSIFSSLEPPGLEDMPKTKSLMASPSQLSQAQISTFNHHQGQPAILQSKLAEPSTTQIDPEMELTLKPKRSPWFKEKPEDKFTKKRFFTEKPEDLEAAALAESKKAWDEIKEATSSNRHNFDDDLEPELDGQLKAALAESKEWDEVYKAVLSTPTPKNTGEKGRGKMDVEVDVEVEFKTPSRIIDGQKVAGAITNETQRFKRAASVASTDYGDGEVSDWDDVLHGL</sequence>
<dbReference type="EMBL" id="CP009817">
    <property type="protein sequence ID" value="ATZ56379.1"/>
    <property type="molecule type" value="Genomic_DNA"/>
</dbReference>
<dbReference type="RefSeq" id="XP_001555317.1">
    <property type="nucleotide sequence ID" value="XM_001555267.2"/>
</dbReference>
<keyword evidence="3" id="KW-1185">Reference proteome</keyword>
<feature type="compositionally biased region" description="Polar residues" evidence="1">
    <location>
        <begin position="99"/>
        <end position="112"/>
    </location>
</feature>
<dbReference type="AlphaFoldDB" id="A0A384K0J6"/>
<reference evidence="2 3" key="1">
    <citation type="journal article" date="2011" name="PLoS Genet.">
        <title>Genomic analysis of the necrotrophic fungal pathogens Sclerotinia sclerotiorum and Botrytis cinerea.</title>
        <authorList>
            <person name="Amselem J."/>
            <person name="Cuomo C.A."/>
            <person name="van Kan J.A."/>
            <person name="Viaud M."/>
            <person name="Benito E.P."/>
            <person name="Couloux A."/>
            <person name="Coutinho P.M."/>
            <person name="de Vries R.P."/>
            <person name="Dyer P.S."/>
            <person name="Fillinger S."/>
            <person name="Fournier E."/>
            <person name="Gout L."/>
            <person name="Hahn M."/>
            <person name="Kohn L."/>
            <person name="Lapalu N."/>
            <person name="Plummer K.M."/>
            <person name="Pradier J.M."/>
            <person name="Quevillon E."/>
            <person name="Sharon A."/>
            <person name="Simon A."/>
            <person name="ten Have A."/>
            <person name="Tudzynski B."/>
            <person name="Tudzynski P."/>
            <person name="Wincker P."/>
            <person name="Andrew M."/>
            <person name="Anthouard V."/>
            <person name="Beever R.E."/>
            <person name="Beffa R."/>
            <person name="Benoit I."/>
            <person name="Bouzid O."/>
            <person name="Brault B."/>
            <person name="Chen Z."/>
            <person name="Choquer M."/>
            <person name="Collemare J."/>
            <person name="Cotton P."/>
            <person name="Danchin E.G."/>
            <person name="Da Silva C."/>
            <person name="Gautier A."/>
            <person name="Giraud C."/>
            <person name="Giraud T."/>
            <person name="Gonzalez C."/>
            <person name="Grossetete S."/>
            <person name="Guldener U."/>
            <person name="Henrissat B."/>
            <person name="Howlett B.J."/>
            <person name="Kodira C."/>
            <person name="Kretschmer M."/>
            <person name="Lappartient A."/>
            <person name="Leroch M."/>
            <person name="Levis C."/>
            <person name="Mauceli E."/>
            <person name="Neuveglise C."/>
            <person name="Oeser B."/>
            <person name="Pearson M."/>
            <person name="Poulain J."/>
            <person name="Poussereau N."/>
            <person name="Quesneville H."/>
            <person name="Rascle C."/>
            <person name="Schumacher J."/>
            <person name="Segurens B."/>
            <person name="Sexton A."/>
            <person name="Silva E."/>
            <person name="Sirven C."/>
            <person name="Soanes D.M."/>
            <person name="Talbot N.J."/>
            <person name="Templeton M."/>
            <person name="Yandava C."/>
            <person name="Yarden O."/>
            <person name="Zeng Q."/>
            <person name="Rollins J.A."/>
            <person name="Lebrun M.H."/>
            <person name="Dickman M."/>
        </authorList>
    </citation>
    <scope>NUCLEOTIDE SEQUENCE [LARGE SCALE GENOMIC DNA]</scope>
    <source>
        <strain evidence="2 3">B05.10</strain>
    </source>
</reference>
<feature type="compositionally biased region" description="Basic and acidic residues" evidence="1">
    <location>
        <begin position="311"/>
        <end position="320"/>
    </location>
</feature>
<feature type="compositionally biased region" description="Acidic residues" evidence="1">
    <location>
        <begin position="146"/>
        <end position="164"/>
    </location>
</feature>
<feature type="region of interest" description="Disordered" evidence="1">
    <location>
        <begin position="1"/>
        <end position="284"/>
    </location>
</feature>
<feature type="compositionally biased region" description="Polar residues" evidence="1">
    <location>
        <begin position="225"/>
        <end position="239"/>
    </location>
</feature>
<feature type="compositionally biased region" description="Polar residues" evidence="1">
    <location>
        <begin position="562"/>
        <end position="574"/>
    </location>
</feature>
<proteinExistence type="predicted"/>
<feature type="region of interest" description="Disordered" evidence="1">
    <location>
        <begin position="353"/>
        <end position="435"/>
    </location>
</feature>
<organism evidence="2 3">
    <name type="scientific">Botryotinia fuckeliana (strain B05.10)</name>
    <name type="common">Noble rot fungus</name>
    <name type="synonym">Botrytis cinerea</name>
    <dbReference type="NCBI Taxonomy" id="332648"/>
    <lineage>
        <taxon>Eukaryota</taxon>
        <taxon>Fungi</taxon>
        <taxon>Dikarya</taxon>
        <taxon>Ascomycota</taxon>
        <taxon>Pezizomycotina</taxon>
        <taxon>Leotiomycetes</taxon>
        <taxon>Helotiales</taxon>
        <taxon>Sclerotiniaceae</taxon>
        <taxon>Botrytis</taxon>
    </lineage>
</organism>
<dbReference type="OMA" id="ELLWHAP"/>
<feature type="compositionally biased region" description="Basic and acidic residues" evidence="1">
    <location>
        <begin position="39"/>
        <end position="95"/>
    </location>
</feature>
<feature type="compositionally biased region" description="Basic and acidic residues" evidence="1">
    <location>
        <begin position="173"/>
        <end position="193"/>
    </location>
</feature>
<evidence type="ECO:0000313" key="3">
    <source>
        <dbReference type="Proteomes" id="UP000001798"/>
    </source>
</evidence>